<dbReference type="Pfam" id="PF05724">
    <property type="entry name" value="TPMT"/>
    <property type="match status" value="1"/>
</dbReference>
<name>A0A381WTV4_9ZZZZ</name>
<dbReference type="SUPFAM" id="SSF53335">
    <property type="entry name" value="S-adenosyl-L-methionine-dependent methyltransferases"/>
    <property type="match status" value="1"/>
</dbReference>
<dbReference type="PROSITE" id="PS51585">
    <property type="entry name" value="SAM_MT_TPMT"/>
    <property type="match status" value="1"/>
</dbReference>
<reference evidence="4" key="1">
    <citation type="submission" date="2018-05" db="EMBL/GenBank/DDBJ databases">
        <authorList>
            <person name="Lanie J.A."/>
            <person name="Ng W.-L."/>
            <person name="Kazmierczak K.M."/>
            <person name="Andrzejewski T.M."/>
            <person name="Davidsen T.M."/>
            <person name="Wayne K.J."/>
            <person name="Tettelin H."/>
            <person name="Glass J.I."/>
            <person name="Rusch D."/>
            <person name="Podicherti R."/>
            <person name="Tsui H.-C.T."/>
            <person name="Winkler M.E."/>
        </authorList>
    </citation>
    <scope>NUCLEOTIDE SEQUENCE</scope>
</reference>
<dbReference type="Gene3D" id="3.40.50.150">
    <property type="entry name" value="Vaccinia Virus protein VP39"/>
    <property type="match status" value="1"/>
</dbReference>
<dbReference type="EMBL" id="UINC01012711">
    <property type="protein sequence ID" value="SVA55347.1"/>
    <property type="molecule type" value="Genomic_DNA"/>
</dbReference>
<dbReference type="GO" id="GO:0032259">
    <property type="term" value="P:methylation"/>
    <property type="evidence" value="ECO:0007669"/>
    <property type="project" value="UniProtKB-KW"/>
</dbReference>
<dbReference type="PANTHER" id="PTHR10259">
    <property type="entry name" value="THIOPURINE S-METHYLTRANSFERASE"/>
    <property type="match status" value="1"/>
</dbReference>
<dbReference type="GO" id="GO:0008119">
    <property type="term" value="F:thiopurine S-methyltransferase activity"/>
    <property type="evidence" value="ECO:0007669"/>
    <property type="project" value="TreeGrafter"/>
</dbReference>
<evidence type="ECO:0000256" key="2">
    <source>
        <dbReference type="ARBA" id="ARBA00022679"/>
    </source>
</evidence>
<dbReference type="AlphaFoldDB" id="A0A381WTV4"/>
<feature type="non-terminal residue" evidence="4">
    <location>
        <position position="107"/>
    </location>
</feature>
<protein>
    <recommendedName>
        <fullName evidence="5">Thiopurine S-methyltransferase</fullName>
    </recommendedName>
</protein>
<keyword evidence="1" id="KW-0489">Methyltransferase</keyword>
<keyword evidence="2" id="KW-0808">Transferase</keyword>
<proteinExistence type="predicted"/>
<gene>
    <name evidence="4" type="ORF">METZ01_LOCUS108201</name>
</gene>
<sequence>MTLSAVDRDAWLARWRDGRTRFHLEQVNPTLLRYVDRLLPGGRGRVLVPLCGKSLDLGWLVEQGHDVVGVELSEKAVSDLFVDLGRHPVISTKGACEAWRSESLEIL</sequence>
<accession>A0A381WTV4</accession>
<dbReference type="PANTHER" id="PTHR10259:SF11">
    <property type="entry name" value="THIOPURINE S-METHYLTRANSFERASE"/>
    <property type="match status" value="1"/>
</dbReference>
<keyword evidence="3" id="KW-0949">S-adenosyl-L-methionine</keyword>
<evidence type="ECO:0000313" key="4">
    <source>
        <dbReference type="EMBL" id="SVA55347.1"/>
    </source>
</evidence>
<dbReference type="InterPro" id="IPR029063">
    <property type="entry name" value="SAM-dependent_MTases_sf"/>
</dbReference>
<organism evidence="4">
    <name type="scientific">marine metagenome</name>
    <dbReference type="NCBI Taxonomy" id="408172"/>
    <lineage>
        <taxon>unclassified sequences</taxon>
        <taxon>metagenomes</taxon>
        <taxon>ecological metagenomes</taxon>
    </lineage>
</organism>
<evidence type="ECO:0008006" key="5">
    <source>
        <dbReference type="Google" id="ProtNLM"/>
    </source>
</evidence>
<evidence type="ECO:0000256" key="3">
    <source>
        <dbReference type="ARBA" id="ARBA00022691"/>
    </source>
</evidence>
<evidence type="ECO:0000256" key="1">
    <source>
        <dbReference type="ARBA" id="ARBA00022603"/>
    </source>
</evidence>
<dbReference type="InterPro" id="IPR008854">
    <property type="entry name" value="TPMT"/>
</dbReference>